<gene>
    <name evidence="2" type="ORF">IAD19_06525</name>
</gene>
<feature type="transmembrane region" description="Helical" evidence="1">
    <location>
        <begin position="96"/>
        <end position="117"/>
    </location>
</feature>
<evidence type="ECO:0000256" key="1">
    <source>
        <dbReference type="SAM" id="Phobius"/>
    </source>
</evidence>
<keyword evidence="1" id="KW-0472">Membrane</keyword>
<organism evidence="2 3">
    <name type="scientific">Candidatus Egerieicola faecale</name>
    <dbReference type="NCBI Taxonomy" id="2840774"/>
    <lineage>
        <taxon>Bacteria</taxon>
        <taxon>Bacillati</taxon>
        <taxon>Bacillota</taxon>
        <taxon>Clostridia</taxon>
        <taxon>Eubacteriales</taxon>
        <taxon>Oscillospiraceae</taxon>
        <taxon>Oscillospiraceae incertae sedis</taxon>
        <taxon>Candidatus Egerieicola</taxon>
    </lineage>
</organism>
<dbReference type="EMBL" id="DVMX01000127">
    <property type="protein sequence ID" value="HIU42193.1"/>
    <property type="molecule type" value="Genomic_DNA"/>
</dbReference>
<dbReference type="Proteomes" id="UP000824082">
    <property type="component" value="Unassembled WGS sequence"/>
</dbReference>
<feature type="transmembrane region" description="Helical" evidence="1">
    <location>
        <begin position="12"/>
        <end position="39"/>
    </location>
</feature>
<accession>A0A9D1LIT2</accession>
<reference evidence="2" key="1">
    <citation type="submission" date="2020-10" db="EMBL/GenBank/DDBJ databases">
        <authorList>
            <person name="Gilroy R."/>
        </authorList>
    </citation>
    <scope>NUCLEOTIDE SEQUENCE</scope>
    <source>
        <strain evidence="2">4509</strain>
    </source>
</reference>
<protein>
    <submittedName>
        <fullName evidence="2">Uncharacterized protein</fullName>
    </submittedName>
</protein>
<feature type="transmembrane region" description="Helical" evidence="1">
    <location>
        <begin position="123"/>
        <end position="141"/>
    </location>
</feature>
<feature type="transmembrane region" description="Helical" evidence="1">
    <location>
        <begin position="45"/>
        <end position="64"/>
    </location>
</feature>
<evidence type="ECO:0000313" key="2">
    <source>
        <dbReference type="EMBL" id="HIU42193.1"/>
    </source>
</evidence>
<sequence length="145" mass="16377">MSYVQALRWRVWALWAQLAVMVAYLVLVTELEALGILLVTDAADLFSRVLPLAAIVYFLVRIFLDKRQLRAQVSRLEQHREPELDSRVLHDKSGGVVMDIVLFGLLLASLITVLVNLSAFCTAFFLLLFALLVKLVAYLLFSRLG</sequence>
<evidence type="ECO:0000313" key="3">
    <source>
        <dbReference type="Proteomes" id="UP000824082"/>
    </source>
</evidence>
<reference evidence="2" key="2">
    <citation type="journal article" date="2021" name="PeerJ">
        <title>Extensive microbial diversity within the chicken gut microbiome revealed by metagenomics and culture.</title>
        <authorList>
            <person name="Gilroy R."/>
            <person name="Ravi A."/>
            <person name="Getino M."/>
            <person name="Pursley I."/>
            <person name="Horton D.L."/>
            <person name="Alikhan N.F."/>
            <person name="Baker D."/>
            <person name="Gharbi K."/>
            <person name="Hall N."/>
            <person name="Watson M."/>
            <person name="Adriaenssens E.M."/>
            <person name="Foster-Nyarko E."/>
            <person name="Jarju S."/>
            <person name="Secka A."/>
            <person name="Antonio M."/>
            <person name="Oren A."/>
            <person name="Chaudhuri R.R."/>
            <person name="La Ragione R."/>
            <person name="Hildebrand F."/>
            <person name="Pallen M.J."/>
        </authorList>
    </citation>
    <scope>NUCLEOTIDE SEQUENCE</scope>
    <source>
        <strain evidence="2">4509</strain>
    </source>
</reference>
<keyword evidence="1" id="KW-0812">Transmembrane</keyword>
<dbReference type="AlphaFoldDB" id="A0A9D1LIT2"/>
<keyword evidence="1" id="KW-1133">Transmembrane helix</keyword>
<comment type="caution">
    <text evidence="2">The sequence shown here is derived from an EMBL/GenBank/DDBJ whole genome shotgun (WGS) entry which is preliminary data.</text>
</comment>
<proteinExistence type="predicted"/>
<name>A0A9D1LIT2_9FIRM</name>